<feature type="region of interest" description="Disordered" evidence="1">
    <location>
        <begin position="1"/>
        <end position="121"/>
    </location>
</feature>
<evidence type="ECO:0000313" key="3">
    <source>
        <dbReference type="Proteomes" id="UP000314294"/>
    </source>
</evidence>
<feature type="region of interest" description="Disordered" evidence="1">
    <location>
        <begin position="172"/>
        <end position="214"/>
    </location>
</feature>
<dbReference type="AlphaFoldDB" id="A0A4Z2GCK5"/>
<gene>
    <name evidence="2" type="ORF">EYF80_038792</name>
</gene>
<accession>A0A4Z2GCK5</accession>
<keyword evidence="3" id="KW-1185">Reference proteome</keyword>
<evidence type="ECO:0000256" key="1">
    <source>
        <dbReference type="SAM" id="MobiDB-lite"/>
    </source>
</evidence>
<proteinExistence type="predicted"/>
<feature type="compositionally biased region" description="Basic and acidic residues" evidence="1">
    <location>
        <begin position="75"/>
        <end position="87"/>
    </location>
</feature>
<feature type="compositionally biased region" description="Basic and acidic residues" evidence="1">
    <location>
        <begin position="55"/>
        <end position="68"/>
    </location>
</feature>
<evidence type="ECO:0000313" key="2">
    <source>
        <dbReference type="EMBL" id="TNN50990.1"/>
    </source>
</evidence>
<name>A0A4Z2GCK5_9TELE</name>
<organism evidence="2 3">
    <name type="scientific">Liparis tanakae</name>
    <name type="common">Tanaka's snailfish</name>
    <dbReference type="NCBI Taxonomy" id="230148"/>
    <lineage>
        <taxon>Eukaryota</taxon>
        <taxon>Metazoa</taxon>
        <taxon>Chordata</taxon>
        <taxon>Craniata</taxon>
        <taxon>Vertebrata</taxon>
        <taxon>Euteleostomi</taxon>
        <taxon>Actinopterygii</taxon>
        <taxon>Neopterygii</taxon>
        <taxon>Teleostei</taxon>
        <taxon>Neoteleostei</taxon>
        <taxon>Acanthomorphata</taxon>
        <taxon>Eupercaria</taxon>
        <taxon>Perciformes</taxon>
        <taxon>Cottioidei</taxon>
        <taxon>Cottales</taxon>
        <taxon>Liparidae</taxon>
        <taxon>Liparis</taxon>
    </lineage>
</organism>
<feature type="compositionally biased region" description="Basic and acidic residues" evidence="1">
    <location>
        <begin position="180"/>
        <end position="192"/>
    </location>
</feature>
<sequence length="214" mass="23864">MSSEEQSGVIKPRSHAPGRGTREEEGPPGRRKGHQGGDKVTREEEGPPGRRRGRSGGDRATKEEEGPPGRRRGHQGGDKVTREETRSPGRRQGHQGGGGATREEEGPPGRRRGHQAWFHSHEDAHALIYPSAPLGDFKDEFNYHENEKSTRPVKHNARDVIIKDTLVHYDVTEDETGEEQMQREHAPLRTRDGNPAGRESRSPQPRVRFPPPAS</sequence>
<dbReference type="Proteomes" id="UP000314294">
    <property type="component" value="Unassembled WGS sequence"/>
</dbReference>
<feature type="compositionally biased region" description="Basic and acidic residues" evidence="1">
    <location>
        <begin position="35"/>
        <end position="48"/>
    </location>
</feature>
<protein>
    <submittedName>
        <fullName evidence="2">Uncharacterized protein</fullName>
    </submittedName>
</protein>
<dbReference type="EMBL" id="SRLO01000598">
    <property type="protein sequence ID" value="TNN50990.1"/>
    <property type="molecule type" value="Genomic_DNA"/>
</dbReference>
<comment type="caution">
    <text evidence="2">The sequence shown here is derived from an EMBL/GenBank/DDBJ whole genome shotgun (WGS) entry which is preliminary data.</text>
</comment>
<reference evidence="2 3" key="1">
    <citation type="submission" date="2019-03" db="EMBL/GenBank/DDBJ databases">
        <title>First draft genome of Liparis tanakae, snailfish: a comprehensive survey of snailfish specific genes.</title>
        <authorList>
            <person name="Kim W."/>
            <person name="Song I."/>
            <person name="Jeong J.-H."/>
            <person name="Kim D."/>
            <person name="Kim S."/>
            <person name="Ryu S."/>
            <person name="Song J.Y."/>
            <person name="Lee S.K."/>
        </authorList>
    </citation>
    <scope>NUCLEOTIDE SEQUENCE [LARGE SCALE GENOMIC DNA]</scope>
    <source>
        <tissue evidence="2">Muscle</tissue>
    </source>
</reference>